<dbReference type="SMART" id="SM01117">
    <property type="entry name" value="Cyt-b5"/>
    <property type="match status" value="1"/>
</dbReference>
<dbReference type="PANTHER" id="PTHR11351">
    <property type="entry name" value="ACYL-COA DESATURASE"/>
    <property type="match status" value="1"/>
</dbReference>
<gene>
    <name evidence="16" type="ORF">TOLI1172_LOCUS9337</name>
</gene>
<dbReference type="AlphaFoldDB" id="A0A7S0ZKQ5"/>
<evidence type="ECO:0000256" key="7">
    <source>
        <dbReference type="ARBA" id="ARBA00022832"/>
    </source>
</evidence>
<dbReference type="InterPro" id="IPR005804">
    <property type="entry name" value="FA_desaturase_dom"/>
</dbReference>
<feature type="transmembrane region" description="Helical" evidence="14">
    <location>
        <begin position="80"/>
        <end position="100"/>
    </location>
</feature>
<keyword evidence="4" id="KW-0349">Heme</keyword>
<dbReference type="PROSITE" id="PS50255">
    <property type="entry name" value="CYTOCHROME_B5_2"/>
    <property type="match status" value="1"/>
</dbReference>
<dbReference type="Pfam" id="PF00173">
    <property type="entry name" value="Cyt-b5"/>
    <property type="match status" value="1"/>
</dbReference>
<dbReference type="PRINTS" id="PR00075">
    <property type="entry name" value="FACDDSATRASE"/>
</dbReference>
<evidence type="ECO:0000256" key="12">
    <source>
        <dbReference type="ARBA" id="ARBA00023136"/>
    </source>
</evidence>
<comment type="similarity">
    <text evidence="2">Belongs to the fatty acid desaturase type 1 family.</text>
</comment>
<feature type="transmembrane region" description="Helical" evidence="14">
    <location>
        <begin position="195"/>
        <end position="215"/>
    </location>
</feature>
<dbReference type="InterPro" id="IPR009160">
    <property type="entry name" value="Acyl-CoA_deSatase_haem/ster-bd"/>
</dbReference>
<dbReference type="PROSITE" id="PS00191">
    <property type="entry name" value="CYTOCHROME_B5_1"/>
    <property type="match status" value="1"/>
</dbReference>
<dbReference type="GO" id="GO:0004768">
    <property type="term" value="F:stearoyl-CoA 9-desaturase activity"/>
    <property type="evidence" value="ECO:0007669"/>
    <property type="project" value="InterPro"/>
</dbReference>
<dbReference type="GO" id="GO:0020037">
    <property type="term" value="F:heme binding"/>
    <property type="evidence" value="ECO:0007669"/>
    <property type="project" value="InterPro"/>
</dbReference>
<keyword evidence="12 14" id="KW-0472">Membrane</keyword>
<evidence type="ECO:0000256" key="2">
    <source>
        <dbReference type="ARBA" id="ARBA00009295"/>
    </source>
</evidence>
<evidence type="ECO:0000259" key="15">
    <source>
        <dbReference type="PROSITE" id="PS50255"/>
    </source>
</evidence>
<dbReference type="InterPro" id="IPR015876">
    <property type="entry name" value="Acyl-CoA_DS"/>
</dbReference>
<dbReference type="GO" id="GO:0005789">
    <property type="term" value="C:endoplasmic reticulum membrane"/>
    <property type="evidence" value="ECO:0007669"/>
    <property type="project" value="TreeGrafter"/>
</dbReference>
<evidence type="ECO:0000256" key="5">
    <source>
        <dbReference type="ARBA" id="ARBA00022692"/>
    </source>
</evidence>
<feature type="transmembrane region" description="Helical" evidence="14">
    <location>
        <begin position="112"/>
        <end position="133"/>
    </location>
</feature>
<dbReference type="InterPro" id="IPR036400">
    <property type="entry name" value="Cyt_B5-like_heme/steroid_sf"/>
</dbReference>
<feature type="transmembrane region" description="Helical" evidence="14">
    <location>
        <begin position="52"/>
        <end position="73"/>
    </location>
</feature>
<evidence type="ECO:0000256" key="11">
    <source>
        <dbReference type="ARBA" id="ARBA00023098"/>
    </source>
</evidence>
<keyword evidence="11" id="KW-0443">Lipid metabolism</keyword>
<dbReference type="Pfam" id="PF00487">
    <property type="entry name" value="FA_desaturase"/>
    <property type="match status" value="1"/>
</dbReference>
<keyword evidence="3" id="KW-0444">Lipid biosynthesis</keyword>
<evidence type="ECO:0000256" key="13">
    <source>
        <dbReference type="ARBA" id="ARBA00023160"/>
    </source>
</evidence>
<dbReference type="GO" id="GO:0005506">
    <property type="term" value="F:iron ion binding"/>
    <property type="evidence" value="ECO:0007669"/>
    <property type="project" value="TreeGrafter"/>
</dbReference>
<dbReference type="PROSITE" id="PS00476">
    <property type="entry name" value="FATTY_ACID_DESATUR_1"/>
    <property type="match status" value="1"/>
</dbReference>
<dbReference type="SUPFAM" id="SSF55856">
    <property type="entry name" value="Cytochrome b5-like heme/steroid binding domain"/>
    <property type="match status" value="1"/>
</dbReference>
<dbReference type="GO" id="GO:0006636">
    <property type="term" value="P:unsaturated fatty acid biosynthetic process"/>
    <property type="evidence" value="ECO:0007669"/>
    <property type="project" value="InterPro"/>
</dbReference>
<keyword evidence="13" id="KW-0275">Fatty acid biosynthesis</keyword>
<dbReference type="InterPro" id="IPR001522">
    <property type="entry name" value="FADS-1_CS"/>
</dbReference>
<protein>
    <recommendedName>
        <fullName evidence="15">Cytochrome b5 heme-binding domain-containing protein</fullName>
    </recommendedName>
</protein>
<dbReference type="InterPro" id="IPR018506">
    <property type="entry name" value="Cyt_B5_heme-BS"/>
</dbReference>
<evidence type="ECO:0000256" key="4">
    <source>
        <dbReference type="ARBA" id="ARBA00022617"/>
    </source>
</evidence>
<dbReference type="Gene3D" id="3.10.120.10">
    <property type="entry name" value="Cytochrome b5-like heme/steroid binding domain"/>
    <property type="match status" value="1"/>
</dbReference>
<keyword evidence="10" id="KW-0408">Iron</keyword>
<keyword evidence="5 14" id="KW-0812">Transmembrane</keyword>
<keyword evidence="7" id="KW-0276">Fatty acid metabolism</keyword>
<evidence type="ECO:0000256" key="6">
    <source>
        <dbReference type="ARBA" id="ARBA00022723"/>
    </source>
</evidence>
<keyword evidence="8 14" id="KW-1133">Transmembrane helix</keyword>
<evidence type="ECO:0000256" key="9">
    <source>
        <dbReference type="ARBA" id="ARBA00023002"/>
    </source>
</evidence>
<dbReference type="PIRSF" id="PIRSF000345">
    <property type="entry name" value="OLE1"/>
    <property type="match status" value="1"/>
</dbReference>
<evidence type="ECO:0000256" key="3">
    <source>
        <dbReference type="ARBA" id="ARBA00022516"/>
    </source>
</evidence>
<evidence type="ECO:0000256" key="10">
    <source>
        <dbReference type="ARBA" id="ARBA00023004"/>
    </source>
</evidence>
<evidence type="ECO:0000256" key="1">
    <source>
        <dbReference type="ARBA" id="ARBA00004141"/>
    </source>
</evidence>
<sequence>MGADTAVASGSTRSGPGEVEFDAQKGAVFEKTKASKYMTQQDLNELPILQRINWLSTTIIVTPLIAFLIGIPLVPLRTPILILSAVQYLLTGLGITGGYHRLWSHRAYKASWPVQFVLAMWGAAAFEGSARWWCRNHRAHHRYVDTDQDPYSVHKGFWYAHAGWMILKQDGRRSGRVDISDLNENKLIMFQHRNYLACALFFGFVLPCAIGHFAFNDFLGALVYACFGRMFFVHQATFCVNSLAHYWGEQPFSTHHTSFDSIITAFVTLGEGYHNYHHEFPHDYRNGIRWYQYDPTKWIVRSLSWFGLTWDLVRFPNNEIAKARVQVKQEELDEMKKRIDWGLEIESLPTMDLLELQARAEKGEKVIVIDGMVYEISKFIGSHPGGEKILLFWNGRDATNAFNGEVYKHSKAARNLLMHYRLAVFKEKPE</sequence>
<comment type="subcellular location">
    <subcellularLocation>
        <location evidence="1">Membrane</location>
        <topology evidence="1">Multi-pass membrane protein</topology>
    </subcellularLocation>
</comment>
<evidence type="ECO:0000313" key="16">
    <source>
        <dbReference type="EMBL" id="CAD8824938.1"/>
    </source>
</evidence>
<keyword evidence="6" id="KW-0479">Metal-binding</keyword>
<evidence type="ECO:0000256" key="14">
    <source>
        <dbReference type="SAM" id="Phobius"/>
    </source>
</evidence>
<name>A0A7S0ZKQ5_9RHOD</name>
<feature type="domain" description="Cytochrome b5 heme-binding" evidence="15">
    <location>
        <begin position="348"/>
        <end position="426"/>
    </location>
</feature>
<dbReference type="PANTHER" id="PTHR11351:SF31">
    <property type="entry name" value="DESATURASE 1, ISOFORM A-RELATED"/>
    <property type="match status" value="1"/>
</dbReference>
<dbReference type="EMBL" id="HBFP01012931">
    <property type="protein sequence ID" value="CAD8824938.1"/>
    <property type="molecule type" value="Transcribed_RNA"/>
</dbReference>
<accession>A0A7S0ZKQ5</accession>
<dbReference type="CDD" id="cd03505">
    <property type="entry name" value="Delta9-FADS-like"/>
    <property type="match status" value="1"/>
</dbReference>
<proteinExistence type="inferred from homology"/>
<dbReference type="InterPro" id="IPR001199">
    <property type="entry name" value="Cyt_B5-like_heme/steroid-bd"/>
</dbReference>
<evidence type="ECO:0000256" key="8">
    <source>
        <dbReference type="ARBA" id="ARBA00022989"/>
    </source>
</evidence>
<keyword evidence="9" id="KW-0560">Oxidoreductase</keyword>
<organism evidence="16">
    <name type="scientific">Timspurckia oligopyrenoides</name>
    <dbReference type="NCBI Taxonomy" id="708627"/>
    <lineage>
        <taxon>Eukaryota</taxon>
        <taxon>Rhodophyta</taxon>
        <taxon>Bangiophyceae</taxon>
        <taxon>Porphyridiales</taxon>
        <taxon>Porphyridiaceae</taxon>
        <taxon>Timspurckia</taxon>
    </lineage>
</organism>
<reference evidence="16" key="1">
    <citation type="submission" date="2021-01" db="EMBL/GenBank/DDBJ databases">
        <authorList>
            <person name="Corre E."/>
            <person name="Pelletier E."/>
            <person name="Niang G."/>
            <person name="Scheremetjew M."/>
            <person name="Finn R."/>
            <person name="Kale V."/>
            <person name="Holt S."/>
            <person name="Cochrane G."/>
            <person name="Meng A."/>
            <person name="Brown T."/>
            <person name="Cohen L."/>
        </authorList>
    </citation>
    <scope>NUCLEOTIDE SEQUENCE</scope>
    <source>
        <strain evidence="16">CCMP3278</strain>
    </source>
</reference>